<dbReference type="Proteomes" id="UP001190700">
    <property type="component" value="Unassembled WGS sequence"/>
</dbReference>
<dbReference type="InterPro" id="IPR017939">
    <property type="entry name" value="G-Glutamylcylcotransferase"/>
</dbReference>
<evidence type="ECO:0000256" key="4">
    <source>
        <dbReference type="PIRSR" id="PIRSR617939-2"/>
    </source>
</evidence>
<dbReference type="EC" id="4.3.2.9" evidence="1"/>
<dbReference type="SUPFAM" id="SSF110857">
    <property type="entry name" value="Gamma-glutamyl cyclotransferase-like"/>
    <property type="match status" value="1"/>
</dbReference>
<proteinExistence type="predicted"/>
<evidence type="ECO:0000256" key="1">
    <source>
        <dbReference type="ARBA" id="ARBA00012346"/>
    </source>
</evidence>
<feature type="binding site" evidence="4">
    <location>
        <begin position="17"/>
        <end position="22"/>
    </location>
    <ligand>
        <name>substrate</name>
    </ligand>
</feature>
<dbReference type="Gene3D" id="3.10.490.10">
    <property type="entry name" value="Gamma-glutamyl cyclotransferase-like"/>
    <property type="match status" value="1"/>
</dbReference>
<organism evidence="5 6">
    <name type="scientific">Cymbomonas tetramitiformis</name>
    <dbReference type="NCBI Taxonomy" id="36881"/>
    <lineage>
        <taxon>Eukaryota</taxon>
        <taxon>Viridiplantae</taxon>
        <taxon>Chlorophyta</taxon>
        <taxon>Pyramimonadophyceae</taxon>
        <taxon>Pyramimonadales</taxon>
        <taxon>Pyramimonadaceae</taxon>
        <taxon>Cymbomonas</taxon>
    </lineage>
</organism>
<keyword evidence="6" id="KW-1185">Reference proteome</keyword>
<dbReference type="GO" id="GO:0003839">
    <property type="term" value="F:gamma-glutamylcyclotransferase activity"/>
    <property type="evidence" value="ECO:0007669"/>
    <property type="project" value="UniProtKB-EC"/>
</dbReference>
<dbReference type="Pfam" id="PF13772">
    <property type="entry name" value="AIG2_2"/>
    <property type="match status" value="1"/>
</dbReference>
<dbReference type="PANTHER" id="PTHR12935:SF0">
    <property type="entry name" value="GAMMA-GLUTAMYLCYCLOTRANSFERASE"/>
    <property type="match status" value="1"/>
</dbReference>
<feature type="binding site" evidence="4">
    <location>
        <position position="132"/>
    </location>
    <ligand>
        <name>substrate</name>
    </ligand>
</feature>
<evidence type="ECO:0000313" key="5">
    <source>
        <dbReference type="EMBL" id="KAK3260279.1"/>
    </source>
</evidence>
<evidence type="ECO:0000256" key="2">
    <source>
        <dbReference type="ARBA" id="ARBA00023239"/>
    </source>
</evidence>
<reference evidence="5 6" key="1">
    <citation type="journal article" date="2015" name="Genome Biol. Evol.">
        <title>Comparative Genomics of a Bacterivorous Green Alga Reveals Evolutionary Causalities and Consequences of Phago-Mixotrophic Mode of Nutrition.</title>
        <authorList>
            <person name="Burns J.A."/>
            <person name="Paasch A."/>
            <person name="Narechania A."/>
            <person name="Kim E."/>
        </authorList>
    </citation>
    <scope>NUCLEOTIDE SEQUENCE [LARGE SCALE GENOMIC DNA]</scope>
    <source>
        <strain evidence="5 6">PLY_AMNH</strain>
    </source>
</reference>
<name>A0AAE0FIJ3_9CHLO</name>
<dbReference type="AlphaFoldDB" id="A0AAE0FIJ3"/>
<feature type="active site" description="Proton acceptor" evidence="3">
    <location>
        <position position="88"/>
    </location>
</feature>
<dbReference type="InterPro" id="IPR013024">
    <property type="entry name" value="GGCT-like"/>
</dbReference>
<accession>A0AAE0FIJ3</accession>
<dbReference type="CDD" id="cd06661">
    <property type="entry name" value="GGCT_like"/>
    <property type="match status" value="1"/>
</dbReference>
<gene>
    <name evidence="5" type="ORF">CYMTET_30753</name>
</gene>
<comment type="caution">
    <text evidence="5">The sequence shown here is derived from an EMBL/GenBank/DDBJ whole genome shotgun (WGS) entry which is preliminary data.</text>
</comment>
<evidence type="ECO:0000256" key="3">
    <source>
        <dbReference type="PIRSR" id="PIRSR617939-1"/>
    </source>
</evidence>
<dbReference type="InterPro" id="IPR036568">
    <property type="entry name" value="GGCT-like_sf"/>
</dbReference>
<dbReference type="PANTHER" id="PTHR12935">
    <property type="entry name" value="GAMMA-GLUTAMYLCYCLOTRANSFERASE"/>
    <property type="match status" value="1"/>
</dbReference>
<keyword evidence="2" id="KW-0456">Lyase</keyword>
<sequence length="279" mass="31275">MSAASAAEPPQDGPLWYFAIGSMCNQTSITARDVHPIESKPAELLEYKIVFQGPNGMAGIEHSPGERGYHGVVHLLSTEDMLKLDKIEIGYDRVEAKARLYDDSELTVTVYKYSTTKTSAFHGDDNPPSQRYIEIIVEGCTKAKVSEGYIQWLKTIEREPRTSPENFRKLPDPPTSETMTKCVFDTCDGEDGRPFCSVLNGKVVEYKADSPMMQAFKNFPRGDIAFFIARNIYDPKYGMPATPDDMTPEHRESAENFWVDSLNKGGMLDHVKVIAMLQT</sequence>
<evidence type="ECO:0000313" key="6">
    <source>
        <dbReference type="Proteomes" id="UP001190700"/>
    </source>
</evidence>
<dbReference type="EMBL" id="LGRX02017927">
    <property type="protein sequence ID" value="KAK3260279.1"/>
    <property type="molecule type" value="Genomic_DNA"/>
</dbReference>
<protein>
    <recommendedName>
        <fullName evidence="1">gamma-glutamylcyclotransferase</fullName>
        <ecNumber evidence="1">4.3.2.9</ecNumber>
    </recommendedName>
</protein>